<dbReference type="RefSeq" id="WP_033364197.1">
    <property type="nucleotide sequence ID" value="NZ_CP073767.1"/>
</dbReference>
<evidence type="ECO:0000313" key="2">
    <source>
        <dbReference type="Proteomes" id="UP001058003"/>
    </source>
</evidence>
<dbReference type="EMBL" id="CP073767">
    <property type="protein sequence ID" value="UWZ54234.1"/>
    <property type="molecule type" value="Genomic_DNA"/>
</dbReference>
<dbReference type="Proteomes" id="UP001058003">
    <property type="component" value="Chromosome"/>
</dbReference>
<dbReference type="KEGG" id="daur:Daura_48560"/>
<accession>A0A9Q9MFB5</accession>
<proteinExistence type="predicted"/>
<name>A0A9Q9MFB5_9ACTN</name>
<dbReference type="Pfam" id="PF19827">
    <property type="entry name" value="DUF6308"/>
    <property type="match status" value="1"/>
</dbReference>
<protein>
    <submittedName>
        <fullName evidence="1">Uncharacterized protein</fullName>
    </submittedName>
</protein>
<sequence>MTFRLPVALQAPDNSAAVGLLKRYFGSPYLSPGCADGAYFDIWTASDPFRFTADDLLAIKFLSVEAPKTAVRQLLWDRADEFAKMLVDLGPDRDLADEDQPLDDGWPGWHLMRELTGILGVGTTTASKLLARKRPRLRPIWDPVVAGVTNAERVQWEPLRRALRADHCALQHRLLHLRALAELPDSLSALRIFDVIAWREGKDRGFQQYQEVPPSRRDE</sequence>
<dbReference type="AlphaFoldDB" id="A0A9Q9MFB5"/>
<organism evidence="1 2">
    <name type="scientific">Dactylosporangium aurantiacum</name>
    <dbReference type="NCBI Taxonomy" id="35754"/>
    <lineage>
        <taxon>Bacteria</taxon>
        <taxon>Bacillati</taxon>
        <taxon>Actinomycetota</taxon>
        <taxon>Actinomycetes</taxon>
        <taxon>Micromonosporales</taxon>
        <taxon>Micromonosporaceae</taxon>
        <taxon>Dactylosporangium</taxon>
    </lineage>
</organism>
<evidence type="ECO:0000313" key="1">
    <source>
        <dbReference type="EMBL" id="UWZ54234.1"/>
    </source>
</evidence>
<dbReference type="OrthoDB" id="5178186at2"/>
<reference evidence="1" key="1">
    <citation type="submission" date="2021-04" db="EMBL/GenBank/DDBJ databases">
        <title>Dactylosporangium aurantiacum NRRL B-8018 full assembly.</title>
        <authorList>
            <person name="Hartkoorn R.C."/>
            <person name="Beaudoing E."/>
            <person name="Hot D."/>
        </authorList>
    </citation>
    <scope>NUCLEOTIDE SEQUENCE</scope>
    <source>
        <strain evidence="1">NRRL B-8018</strain>
    </source>
</reference>
<keyword evidence="2" id="KW-1185">Reference proteome</keyword>
<dbReference type="InterPro" id="IPR046275">
    <property type="entry name" value="DUF6308"/>
</dbReference>
<gene>
    <name evidence="1" type="ORF">Daura_48560</name>
</gene>